<dbReference type="EMBL" id="JADGJD010000647">
    <property type="protein sequence ID" value="KAJ3049416.1"/>
    <property type="molecule type" value="Genomic_DNA"/>
</dbReference>
<reference evidence="2" key="1">
    <citation type="submission" date="2020-05" db="EMBL/GenBank/DDBJ databases">
        <title>Phylogenomic resolution of chytrid fungi.</title>
        <authorList>
            <person name="Stajich J.E."/>
            <person name="Amses K."/>
            <person name="Simmons R."/>
            <person name="Seto K."/>
            <person name="Myers J."/>
            <person name="Bonds A."/>
            <person name="Quandt C.A."/>
            <person name="Barry K."/>
            <person name="Liu P."/>
            <person name="Grigoriev I."/>
            <person name="Longcore J.E."/>
            <person name="James T.Y."/>
        </authorList>
    </citation>
    <scope>NUCLEOTIDE SEQUENCE</scope>
    <source>
        <strain evidence="2">JEL0318</strain>
    </source>
</reference>
<keyword evidence="3" id="KW-1185">Reference proteome</keyword>
<evidence type="ECO:0000313" key="2">
    <source>
        <dbReference type="EMBL" id="KAJ3049416.1"/>
    </source>
</evidence>
<dbReference type="Proteomes" id="UP001212841">
    <property type="component" value="Unassembled WGS sequence"/>
</dbReference>
<dbReference type="AlphaFoldDB" id="A0AAD5X103"/>
<proteinExistence type="predicted"/>
<gene>
    <name evidence="2" type="ORF">HK097_009580</name>
</gene>
<accession>A0AAD5X103</accession>
<protein>
    <submittedName>
        <fullName evidence="2">Uncharacterized protein</fullName>
    </submittedName>
</protein>
<evidence type="ECO:0000256" key="1">
    <source>
        <dbReference type="SAM" id="SignalP"/>
    </source>
</evidence>
<organism evidence="2 3">
    <name type="scientific">Rhizophlyctis rosea</name>
    <dbReference type="NCBI Taxonomy" id="64517"/>
    <lineage>
        <taxon>Eukaryota</taxon>
        <taxon>Fungi</taxon>
        <taxon>Fungi incertae sedis</taxon>
        <taxon>Chytridiomycota</taxon>
        <taxon>Chytridiomycota incertae sedis</taxon>
        <taxon>Chytridiomycetes</taxon>
        <taxon>Rhizophlyctidales</taxon>
        <taxon>Rhizophlyctidaceae</taxon>
        <taxon>Rhizophlyctis</taxon>
    </lineage>
</organism>
<feature type="chain" id="PRO_5042229725" evidence="1">
    <location>
        <begin position="19"/>
        <end position="66"/>
    </location>
</feature>
<feature type="signal peptide" evidence="1">
    <location>
        <begin position="1"/>
        <end position="18"/>
    </location>
</feature>
<sequence>MQIKALLAVFAFVASAQAYSPGTPCHIQVGCTACTRYVTCLNECHNYCYKVSNGNSAIMASCKKRC</sequence>
<comment type="caution">
    <text evidence="2">The sequence shown here is derived from an EMBL/GenBank/DDBJ whole genome shotgun (WGS) entry which is preliminary data.</text>
</comment>
<keyword evidence="1" id="KW-0732">Signal</keyword>
<evidence type="ECO:0000313" key="3">
    <source>
        <dbReference type="Proteomes" id="UP001212841"/>
    </source>
</evidence>
<name>A0AAD5X103_9FUNG</name>